<comment type="caution">
    <text evidence="2">The sequence shown here is derived from an EMBL/GenBank/DDBJ whole genome shotgun (WGS) entry which is preliminary data.</text>
</comment>
<feature type="region of interest" description="Disordered" evidence="1">
    <location>
        <begin position="22"/>
        <end position="74"/>
    </location>
</feature>
<reference evidence="2" key="2">
    <citation type="submission" date="2023-05" db="EMBL/GenBank/DDBJ databases">
        <authorList>
            <consortium name="Lawrence Berkeley National Laboratory"/>
            <person name="Steindorff A."/>
            <person name="Hensen N."/>
            <person name="Bonometti L."/>
            <person name="Westerberg I."/>
            <person name="Brannstrom I.O."/>
            <person name="Guillou S."/>
            <person name="Cros-Aarteil S."/>
            <person name="Calhoun S."/>
            <person name="Haridas S."/>
            <person name="Kuo A."/>
            <person name="Mondo S."/>
            <person name="Pangilinan J."/>
            <person name="Riley R."/>
            <person name="Labutti K."/>
            <person name="Andreopoulos B."/>
            <person name="Lipzen A."/>
            <person name="Chen C."/>
            <person name="Yanf M."/>
            <person name="Daum C."/>
            <person name="Ng V."/>
            <person name="Clum A."/>
            <person name="Ohm R."/>
            <person name="Martin F."/>
            <person name="Silar P."/>
            <person name="Natvig D."/>
            <person name="Lalanne C."/>
            <person name="Gautier V."/>
            <person name="Ament-Velasquez S.L."/>
            <person name="Kruys A."/>
            <person name="Hutchinson M.I."/>
            <person name="Powell A.J."/>
            <person name="Barry K."/>
            <person name="Miller A.N."/>
            <person name="Grigoriev I.V."/>
            <person name="Debuchy R."/>
            <person name="Gladieux P."/>
            <person name="Thoren M.H."/>
            <person name="Johannesson H."/>
        </authorList>
    </citation>
    <scope>NUCLEOTIDE SEQUENCE</scope>
    <source>
        <strain evidence="2">PSN243</strain>
    </source>
</reference>
<sequence length="296" mass="33618">MSANLKQRTGLPMNAHITLNSTETALTSSATESMGPGFSELPANTSRRFRAQSPVDPRSPPAEGYTSPGDLSPAPDVSVMDIDVDNVKDWRLEQVYRTKTWPTDPGLLPPHSIGRYRIPPLKFTEVLVLDEDEDGLPGVDSYFTSSLACTYTSEHVQRAERQTGPARPPFYSEQRYSSPVDPEILKEKLNLLIKDHQQGIKETDQKRWVVRRGIYGYETEDYAAPHDAASRKRKRARPRDIDEEKGELRLRTRKVLGMVKITQRMVFTIYHDYDLETDVMSLRASHMRKREGVGLT</sequence>
<proteinExistence type="predicted"/>
<feature type="region of interest" description="Disordered" evidence="1">
    <location>
        <begin position="158"/>
        <end position="177"/>
    </location>
</feature>
<protein>
    <submittedName>
        <fullName evidence="2">Uncharacterized protein</fullName>
    </submittedName>
</protein>
<evidence type="ECO:0000313" key="3">
    <source>
        <dbReference type="Proteomes" id="UP001321760"/>
    </source>
</evidence>
<feature type="compositionally biased region" description="Low complexity" evidence="1">
    <location>
        <begin position="22"/>
        <end position="33"/>
    </location>
</feature>
<dbReference type="Proteomes" id="UP001321760">
    <property type="component" value="Unassembled WGS sequence"/>
</dbReference>
<evidence type="ECO:0000256" key="1">
    <source>
        <dbReference type="SAM" id="MobiDB-lite"/>
    </source>
</evidence>
<organism evidence="2 3">
    <name type="scientific">Podospora aff. communis PSN243</name>
    <dbReference type="NCBI Taxonomy" id="3040156"/>
    <lineage>
        <taxon>Eukaryota</taxon>
        <taxon>Fungi</taxon>
        <taxon>Dikarya</taxon>
        <taxon>Ascomycota</taxon>
        <taxon>Pezizomycotina</taxon>
        <taxon>Sordariomycetes</taxon>
        <taxon>Sordariomycetidae</taxon>
        <taxon>Sordariales</taxon>
        <taxon>Podosporaceae</taxon>
        <taxon>Podospora</taxon>
    </lineage>
</organism>
<dbReference type="AlphaFoldDB" id="A0AAV9G8B9"/>
<accession>A0AAV9G8B9</accession>
<reference evidence="2" key="1">
    <citation type="journal article" date="2023" name="Mol. Phylogenet. Evol.">
        <title>Genome-scale phylogeny and comparative genomics of the fungal order Sordariales.</title>
        <authorList>
            <person name="Hensen N."/>
            <person name="Bonometti L."/>
            <person name="Westerberg I."/>
            <person name="Brannstrom I.O."/>
            <person name="Guillou S."/>
            <person name="Cros-Aarteil S."/>
            <person name="Calhoun S."/>
            <person name="Haridas S."/>
            <person name="Kuo A."/>
            <person name="Mondo S."/>
            <person name="Pangilinan J."/>
            <person name="Riley R."/>
            <person name="LaButti K."/>
            <person name="Andreopoulos B."/>
            <person name="Lipzen A."/>
            <person name="Chen C."/>
            <person name="Yan M."/>
            <person name="Daum C."/>
            <person name="Ng V."/>
            <person name="Clum A."/>
            <person name="Steindorff A."/>
            <person name="Ohm R.A."/>
            <person name="Martin F."/>
            <person name="Silar P."/>
            <person name="Natvig D.O."/>
            <person name="Lalanne C."/>
            <person name="Gautier V."/>
            <person name="Ament-Velasquez S.L."/>
            <person name="Kruys A."/>
            <person name="Hutchinson M.I."/>
            <person name="Powell A.J."/>
            <person name="Barry K."/>
            <person name="Miller A.N."/>
            <person name="Grigoriev I.V."/>
            <person name="Debuchy R."/>
            <person name="Gladieux P."/>
            <person name="Hiltunen Thoren M."/>
            <person name="Johannesson H."/>
        </authorList>
    </citation>
    <scope>NUCLEOTIDE SEQUENCE</scope>
    <source>
        <strain evidence="2">PSN243</strain>
    </source>
</reference>
<gene>
    <name evidence="2" type="ORF">QBC34DRAFT_498878</name>
</gene>
<evidence type="ECO:0000313" key="2">
    <source>
        <dbReference type="EMBL" id="KAK4443647.1"/>
    </source>
</evidence>
<keyword evidence="3" id="KW-1185">Reference proteome</keyword>
<name>A0AAV9G8B9_9PEZI</name>
<dbReference type="EMBL" id="MU865989">
    <property type="protein sequence ID" value="KAK4443647.1"/>
    <property type="molecule type" value="Genomic_DNA"/>
</dbReference>